<dbReference type="InterPro" id="IPR036052">
    <property type="entry name" value="TrpB-like_PALP_sf"/>
</dbReference>
<dbReference type="Proteomes" id="UP000005953">
    <property type="component" value="Unassembled WGS sequence"/>
</dbReference>
<comment type="caution">
    <text evidence="5">The sequence shown here is derived from an EMBL/GenBank/DDBJ whole genome shotgun (WGS) entry which is preliminary data.</text>
</comment>
<proteinExistence type="predicted"/>
<organism evidence="5 6">
    <name type="scientific">Reinekea blandensis MED297</name>
    <dbReference type="NCBI Taxonomy" id="314283"/>
    <lineage>
        <taxon>Bacteria</taxon>
        <taxon>Pseudomonadati</taxon>
        <taxon>Pseudomonadota</taxon>
        <taxon>Gammaproteobacteria</taxon>
        <taxon>Oceanospirillales</taxon>
        <taxon>Saccharospirillaceae</taxon>
        <taxon>Reinekea</taxon>
    </lineage>
</organism>
<dbReference type="EMBL" id="AAOE01000008">
    <property type="protein sequence ID" value="EAR09631.1"/>
    <property type="molecule type" value="Genomic_DNA"/>
</dbReference>
<keyword evidence="3" id="KW-0456">Lyase</keyword>
<evidence type="ECO:0000313" key="5">
    <source>
        <dbReference type="EMBL" id="EAR09631.1"/>
    </source>
</evidence>
<dbReference type="GO" id="GO:0006565">
    <property type="term" value="P:L-serine catabolic process"/>
    <property type="evidence" value="ECO:0007669"/>
    <property type="project" value="TreeGrafter"/>
</dbReference>
<gene>
    <name evidence="5" type="ORF">MED297_15769</name>
</gene>
<dbReference type="GO" id="GO:0003941">
    <property type="term" value="F:L-serine ammonia-lyase activity"/>
    <property type="evidence" value="ECO:0007669"/>
    <property type="project" value="TreeGrafter"/>
</dbReference>
<dbReference type="SUPFAM" id="SSF53686">
    <property type="entry name" value="Tryptophan synthase beta subunit-like PLP-dependent enzymes"/>
    <property type="match status" value="1"/>
</dbReference>
<dbReference type="Pfam" id="PF00291">
    <property type="entry name" value="PALP"/>
    <property type="match status" value="1"/>
</dbReference>
<name>A4BDM2_9GAMM</name>
<comment type="cofactor">
    <cofactor evidence="1">
        <name>pyridoxal 5'-phosphate</name>
        <dbReference type="ChEBI" id="CHEBI:597326"/>
    </cofactor>
</comment>
<dbReference type="Gene3D" id="3.40.50.1100">
    <property type="match status" value="2"/>
</dbReference>
<evidence type="ECO:0000256" key="2">
    <source>
        <dbReference type="ARBA" id="ARBA00022898"/>
    </source>
</evidence>
<sequence length="211" mass="22233">MVISGENFDDCYRESVAYAQTHDLSFIHPFDDKDVVAGQGTLGVELVSALKKAPDTVLVPVGGGGLAAGVCVALKSIAPNVRIVGVEAEGAEAMRQSLNQGQRSTFRNIDTFADGTAVDTPGVLGFSICQSLLDDVVVVSRVDIVEAIYQLNNDYGMVVEPSGALSFAALKHLELDCAERVVSVISGGNNDAARFQEYQQILSSAGLKKPA</sequence>
<feature type="domain" description="Tryptophan synthase beta chain-like PALP" evidence="4">
    <location>
        <begin position="2"/>
        <end position="187"/>
    </location>
</feature>
<evidence type="ECO:0000256" key="1">
    <source>
        <dbReference type="ARBA" id="ARBA00001933"/>
    </source>
</evidence>
<keyword evidence="6" id="KW-1185">Reference proteome</keyword>
<dbReference type="InterPro" id="IPR001926">
    <property type="entry name" value="TrpB-like_PALP"/>
</dbReference>
<accession>A4BDM2</accession>
<keyword evidence="2" id="KW-0663">Pyridoxal phosphate</keyword>
<protein>
    <submittedName>
        <fullName evidence="5">Threonine dehydratase</fullName>
    </submittedName>
</protein>
<dbReference type="InterPro" id="IPR050147">
    <property type="entry name" value="Ser/Thr_Dehydratase"/>
</dbReference>
<evidence type="ECO:0000313" key="6">
    <source>
        <dbReference type="Proteomes" id="UP000005953"/>
    </source>
</evidence>
<dbReference type="AlphaFoldDB" id="A4BDM2"/>
<evidence type="ECO:0000259" key="4">
    <source>
        <dbReference type="Pfam" id="PF00291"/>
    </source>
</evidence>
<reference evidence="5 6" key="1">
    <citation type="submission" date="2006-02" db="EMBL/GenBank/DDBJ databases">
        <authorList>
            <person name="Pinhassi J."/>
            <person name="Pedros-Alio C."/>
            <person name="Ferriera S."/>
            <person name="Johnson J."/>
            <person name="Kravitz S."/>
            <person name="Halpern A."/>
            <person name="Remington K."/>
            <person name="Beeson K."/>
            <person name="Tran B."/>
            <person name="Rogers Y.-H."/>
            <person name="Friedman R."/>
            <person name="Venter J.C."/>
        </authorList>
    </citation>
    <scope>NUCLEOTIDE SEQUENCE [LARGE SCALE GENOMIC DNA]</scope>
    <source>
        <strain evidence="5 6">MED297</strain>
    </source>
</reference>
<dbReference type="GO" id="GO:0009097">
    <property type="term" value="P:isoleucine biosynthetic process"/>
    <property type="evidence" value="ECO:0007669"/>
    <property type="project" value="TreeGrafter"/>
</dbReference>
<dbReference type="HOGENOM" id="CLU_021152_4_2_6"/>
<evidence type="ECO:0000256" key="3">
    <source>
        <dbReference type="ARBA" id="ARBA00023239"/>
    </source>
</evidence>
<dbReference type="STRING" id="314283.MED297_15769"/>
<dbReference type="PANTHER" id="PTHR48078">
    <property type="entry name" value="THREONINE DEHYDRATASE, MITOCHONDRIAL-RELATED"/>
    <property type="match status" value="1"/>
</dbReference>